<evidence type="ECO:0000256" key="2">
    <source>
        <dbReference type="ARBA" id="ARBA00022598"/>
    </source>
</evidence>
<keyword evidence="10" id="KW-1185">Reference proteome</keyword>
<evidence type="ECO:0000256" key="7">
    <source>
        <dbReference type="PROSITE-ProRule" id="PRU00409"/>
    </source>
</evidence>
<organism evidence="9 10">
    <name type="scientific">Methylococcus capsulatus</name>
    <dbReference type="NCBI Taxonomy" id="414"/>
    <lineage>
        <taxon>Bacteria</taxon>
        <taxon>Pseudomonadati</taxon>
        <taxon>Pseudomonadota</taxon>
        <taxon>Gammaproteobacteria</taxon>
        <taxon>Methylococcales</taxon>
        <taxon>Methylococcaceae</taxon>
        <taxon>Methylococcus</taxon>
    </lineage>
</organism>
<keyword evidence="5 6" id="KW-0460">Magnesium</keyword>
<feature type="binding site" evidence="6">
    <location>
        <position position="46"/>
    </location>
    <ligand>
        <name>ATP</name>
        <dbReference type="ChEBI" id="CHEBI:30616"/>
    </ligand>
</feature>
<accession>A0ABZ2F3A4</accession>
<comment type="function">
    <text evidence="6">Succinyl-CoA synthetase functions in the citric acid cycle (TCA), coupling the hydrolysis of succinyl-CoA to the synthesis of either ATP or GTP and thus represents the only step of substrate-level phosphorylation in the TCA. The beta subunit provides nucleotide specificity of the enzyme and binds the substrate succinate, while the binding sites for coenzyme A and phosphate are found in the alpha subunit.</text>
</comment>
<dbReference type="RefSeq" id="WP_198322609.1">
    <property type="nucleotide sequence ID" value="NZ_CP104311.1"/>
</dbReference>
<keyword evidence="6 7" id="KW-0067">ATP-binding</keyword>
<evidence type="ECO:0000256" key="1">
    <source>
        <dbReference type="ARBA" id="ARBA00022532"/>
    </source>
</evidence>
<dbReference type="NCBIfam" id="NF001913">
    <property type="entry name" value="PRK00696.1"/>
    <property type="match status" value="1"/>
</dbReference>
<keyword evidence="1 6" id="KW-0816">Tricarboxylic acid cycle</keyword>
<dbReference type="InterPro" id="IPR016102">
    <property type="entry name" value="Succinyl-CoA_synth-like"/>
</dbReference>
<dbReference type="SUPFAM" id="SSF56059">
    <property type="entry name" value="Glutathione synthetase ATP-binding domain-like"/>
    <property type="match status" value="1"/>
</dbReference>
<dbReference type="SUPFAM" id="SSF52210">
    <property type="entry name" value="Succinyl-CoA synthetase domains"/>
    <property type="match status" value="1"/>
</dbReference>
<dbReference type="Gene3D" id="3.40.50.261">
    <property type="entry name" value="Succinyl-CoA synthetase domains"/>
    <property type="match status" value="1"/>
</dbReference>
<feature type="binding site" evidence="6">
    <location>
        <position position="215"/>
    </location>
    <ligand>
        <name>Mg(2+)</name>
        <dbReference type="ChEBI" id="CHEBI:18420"/>
    </ligand>
</feature>
<dbReference type="EMBL" id="CP104311">
    <property type="protein sequence ID" value="WWF01693.1"/>
    <property type="molecule type" value="Genomic_DNA"/>
</dbReference>
<proteinExistence type="inferred from homology"/>
<name>A0ABZ2F3A4_METCP</name>
<dbReference type="PROSITE" id="PS01217">
    <property type="entry name" value="SUCCINYL_COA_LIG_3"/>
    <property type="match status" value="1"/>
</dbReference>
<dbReference type="InterPro" id="IPR005811">
    <property type="entry name" value="SUCC_ACL_C"/>
</dbReference>
<comment type="catalytic activity">
    <reaction evidence="6">
        <text>succinate + ATP + CoA = succinyl-CoA + ADP + phosphate</text>
        <dbReference type="Rhea" id="RHEA:17661"/>
        <dbReference type="ChEBI" id="CHEBI:30031"/>
        <dbReference type="ChEBI" id="CHEBI:30616"/>
        <dbReference type="ChEBI" id="CHEBI:43474"/>
        <dbReference type="ChEBI" id="CHEBI:57287"/>
        <dbReference type="ChEBI" id="CHEBI:57292"/>
        <dbReference type="ChEBI" id="CHEBI:456216"/>
        <dbReference type="EC" id="6.2.1.5"/>
    </reaction>
</comment>
<evidence type="ECO:0000313" key="9">
    <source>
        <dbReference type="EMBL" id="WWF01693.1"/>
    </source>
</evidence>
<sequence>MNIHEYQAKELLKTYGVPVPNGAVAYSDAQAASVAEEIGGSRWVVKAQIHAGGRGKAGGVKVAHSIEEVRQYADAMLGSHLVTHQTGPGGSLVHRLWVEQASHIKKEYYLGFVIDRGSQRITLIASSEGGMEIEEVARETPEKIVKEVVDPAIGLLDFQCRKVATAIGLKGKLMPQAVRLMKAIYRCMRDKDALQAEINPLAIVGESDESLMVLDAKFNFDDNALYRQRVITEMRDLAEEDPKEVEASGHGLNYIALDGNIGCIVNGAGLAMASLDAITLHGGRPANFLDVGGGASPEKVTNACRIVLEDPNVRCILVNIFAGINRCDWIAKGLIQACDSLQIKVPLIVRLAGTNVDEGRKILAESGLSFITAENLDDAAAKAVAIVKG</sequence>
<dbReference type="EC" id="6.2.1.5" evidence="6"/>
<dbReference type="InterPro" id="IPR013815">
    <property type="entry name" value="ATP_grasp_subdomain_1"/>
</dbReference>
<comment type="similarity">
    <text evidence="6">Belongs to the succinate/malate CoA ligase beta subunit family.</text>
</comment>
<protein>
    <recommendedName>
        <fullName evidence="6">Succinate--CoA ligase [ADP-forming] subunit beta</fullName>
        <ecNumber evidence="6">6.2.1.5</ecNumber>
    </recommendedName>
    <alternativeName>
        <fullName evidence="6">Succinyl-CoA synthetase subunit beta</fullName>
        <shortName evidence="6">SCS-beta</shortName>
    </alternativeName>
</protein>
<keyword evidence="4 6" id="KW-0547">Nucleotide-binding</keyword>
<dbReference type="GO" id="GO:0004775">
    <property type="term" value="F:succinate-CoA ligase (ADP-forming) activity"/>
    <property type="evidence" value="ECO:0007669"/>
    <property type="project" value="UniProtKB-EC"/>
</dbReference>
<dbReference type="Pfam" id="PF00549">
    <property type="entry name" value="Ligase_CoA"/>
    <property type="match status" value="1"/>
</dbReference>
<dbReference type="InterPro" id="IPR017866">
    <property type="entry name" value="Succ-CoA_synthase_bsu_CS"/>
</dbReference>
<dbReference type="Proteomes" id="UP001359308">
    <property type="component" value="Chromosome"/>
</dbReference>
<feature type="binding site" evidence="6">
    <location>
        <position position="102"/>
    </location>
    <ligand>
        <name>ATP</name>
        <dbReference type="ChEBI" id="CHEBI:30616"/>
    </ligand>
</feature>
<feature type="binding site" evidence="6">
    <location>
        <begin position="53"/>
        <end position="55"/>
    </location>
    <ligand>
        <name>ATP</name>
        <dbReference type="ChEBI" id="CHEBI:30616"/>
    </ligand>
</feature>
<keyword evidence="3 6" id="KW-0479">Metal-binding</keyword>
<dbReference type="Pfam" id="PF08442">
    <property type="entry name" value="ATP-grasp_2"/>
    <property type="match status" value="1"/>
</dbReference>
<feature type="binding site" evidence="6">
    <location>
        <position position="199"/>
    </location>
    <ligand>
        <name>Mg(2+)</name>
        <dbReference type="ChEBI" id="CHEBI:18420"/>
    </ligand>
</feature>
<evidence type="ECO:0000259" key="8">
    <source>
        <dbReference type="PROSITE" id="PS50975"/>
    </source>
</evidence>
<gene>
    <name evidence="6 9" type="primary">sucC</name>
    <name evidence="9" type="ORF">N4J17_14680</name>
</gene>
<evidence type="ECO:0000256" key="3">
    <source>
        <dbReference type="ARBA" id="ARBA00022723"/>
    </source>
</evidence>
<dbReference type="PANTHER" id="PTHR11815">
    <property type="entry name" value="SUCCINYL-COA SYNTHETASE BETA CHAIN"/>
    <property type="match status" value="1"/>
</dbReference>
<feature type="domain" description="ATP-grasp" evidence="8">
    <location>
        <begin position="9"/>
        <end position="55"/>
    </location>
</feature>
<dbReference type="HAMAP" id="MF_00558">
    <property type="entry name" value="Succ_CoA_beta"/>
    <property type="match status" value="1"/>
</dbReference>
<comment type="caution">
    <text evidence="6">Lacks conserved residue(s) required for the propagation of feature annotation.</text>
</comment>
<dbReference type="PANTHER" id="PTHR11815:SF10">
    <property type="entry name" value="SUCCINATE--COA LIGASE [GDP-FORMING] SUBUNIT BETA, MITOCHONDRIAL"/>
    <property type="match status" value="1"/>
</dbReference>
<feature type="binding site" evidence="6">
    <location>
        <position position="266"/>
    </location>
    <ligand>
        <name>substrate</name>
        <note>ligand shared with subunit alpha</note>
    </ligand>
</feature>
<feature type="binding site" evidence="6">
    <location>
        <position position="99"/>
    </location>
    <ligand>
        <name>ATP</name>
        <dbReference type="ChEBI" id="CHEBI:30616"/>
    </ligand>
</feature>
<comment type="pathway">
    <text evidence="6">Carbohydrate metabolism; tricarboxylic acid cycle; succinate from succinyl-CoA (ligase route): step 1/1.</text>
</comment>
<dbReference type="PROSITE" id="PS50975">
    <property type="entry name" value="ATP_GRASP"/>
    <property type="match status" value="1"/>
</dbReference>
<evidence type="ECO:0000256" key="4">
    <source>
        <dbReference type="ARBA" id="ARBA00022741"/>
    </source>
</evidence>
<dbReference type="NCBIfam" id="TIGR01016">
    <property type="entry name" value="sucCoAbeta"/>
    <property type="match status" value="1"/>
</dbReference>
<dbReference type="PIRSF" id="PIRSF001554">
    <property type="entry name" value="SucCS_beta"/>
    <property type="match status" value="1"/>
</dbReference>
<dbReference type="InterPro" id="IPR013650">
    <property type="entry name" value="ATP-grasp_succ-CoA_synth-type"/>
</dbReference>
<comment type="cofactor">
    <cofactor evidence="6">
        <name>Mg(2+)</name>
        <dbReference type="ChEBI" id="CHEBI:18420"/>
    </cofactor>
    <text evidence="6">Binds 1 Mg(2+) ion per subunit.</text>
</comment>
<evidence type="ECO:0000256" key="6">
    <source>
        <dbReference type="HAMAP-Rule" id="MF_00558"/>
    </source>
</evidence>
<keyword evidence="2 6" id="KW-0436">Ligase</keyword>
<reference evidence="9 10" key="1">
    <citation type="submission" date="2022-09" db="EMBL/GenBank/DDBJ databases">
        <authorList>
            <person name="Giprobiosintez L."/>
        </authorList>
    </citation>
    <scope>NUCLEOTIDE SEQUENCE [LARGE SCALE GENOMIC DNA]</scope>
    <source>
        <strain evidence="10">VKPM-B-12549 (GBS-15)</strain>
    </source>
</reference>
<evidence type="ECO:0000313" key="10">
    <source>
        <dbReference type="Proteomes" id="UP001359308"/>
    </source>
</evidence>
<feature type="binding site" evidence="6">
    <location>
        <position position="107"/>
    </location>
    <ligand>
        <name>ATP</name>
        <dbReference type="ChEBI" id="CHEBI:30616"/>
    </ligand>
</feature>
<dbReference type="InterPro" id="IPR005809">
    <property type="entry name" value="Succ_CoA_ligase-like_bsu"/>
</dbReference>
<evidence type="ECO:0000256" key="5">
    <source>
        <dbReference type="ARBA" id="ARBA00022842"/>
    </source>
</evidence>
<comment type="subunit">
    <text evidence="6">Heterotetramer of two alpha and two beta subunits.</text>
</comment>
<dbReference type="Gene3D" id="3.30.1490.20">
    <property type="entry name" value="ATP-grasp fold, A domain"/>
    <property type="match status" value="1"/>
</dbReference>
<dbReference type="Gene3D" id="3.30.470.20">
    <property type="entry name" value="ATP-grasp fold, B domain"/>
    <property type="match status" value="1"/>
</dbReference>
<dbReference type="InterPro" id="IPR011761">
    <property type="entry name" value="ATP-grasp"/>
</dbReference>
<comment type="catalytic activity">
    <reaction evidence="6">
        <text>GTP + succinate + CoA = succinyl-CoA + GDP + phosphate</text>
        <dbReference type="Rhea" id="RHEA:22120"/>
        <dbReference type="ChEBI" id="CHEBI:30031"/>
        <dbReference type="ChEBI" id="CHEBI:37565"/>
        <dbReference type="ChEBI" id="CHEBI:43474"/>
        <dbReference type="ChEBI" id="CHEBI:57287"/>
        <dbReference type="ChEBI" id="CHEBI:57292"/>
        <dbReference type="ChEBI" id="CHEBI:58189"/>
    </reaction>
</comment>